<proteinExistence type="inferred from homology"/>
<comment type="similarity">
    <text evidence="2">Belongs to the nitronate monooxygenase family. NMO class I subfamily.</text>
</comment>
<keyword evidence="6" id="KW-0547">Nucleotide-binding</keyword>
<dbReference type="PANTHER" id="PTHR42747">
    <property type="entry name" value="NITRONATE MONOOXYGENASE-RELATED"/>
    <property type="match status" value="1"/>
</dbReference>
<organism evidence="12 13">
    <name type="scientific">Ottowia beijingensis</name>
    <dbReference type="NCBI Taxonomy" id="1207057"/>
    <lineage>
        <taxon>Bacteria</taxon>
        <taxon>Pseudomonadati</taxon>
        <taxon>Pseudomonadota</taxon>
        <taxon>Betaproteobacteria</taxon>
        <taxon>Burkholderiales</taxon>
        <taxon>Comamonadaceae</taxon>
        <taxon>Ottowia</taxon>
    </lineage>
</organism>
<comment type="cofactor">
    <cofactor evidence="1">
        <name>FMN</name>
        <dbReference type="ChEBI" id="CHEBI:58210"/>
    </cofactor>
</comment>
<evidence type="ECO:0000256" key="10">
    <source>
        <dbReference type="ARBA" id="ARBA00049401"/>
    </source>
</evidence>
<comment type="caution">
    <text evidence="12">The sequence shown here is derived from an EMBL/GenBank/DDBJ whole genome shotgun (WGS) entry which is preliminary data.</text>
</comment>
<evidence type="ECO:0000256" key="9">
    <source>
        <dbReference type="ARBA" id="ARBA00031155"/>
    </source>
</evidence>
<sequence length="357" mass="37002">MNTFADRLKIRLPLIQAPMAGAQGSAMALAVGAAGGLGSLPCAMLAPDALRAELEKLRASGRPYNVNFFCHQPPAPDAARDAAWRAALKPYYDELGLDMATIPSGPGRLPFSAEAADLLEEFKPTVVSFHFGLPAPELLARVKAWGAFVMSSATTVREALWLQEHGADAVIAQGLEAGGHRGHFLSMDLSEQMGTFALLPQIMNAVTVPVIAAGGIADAAGVRAAMALGAAGVQVGTAYLCSDEALTSPLHRAALQSAAARHTALTNLFTGRPARGIVNRLMRELGNADAEHFSTGLGAVAPAFPLATNAIGPLRAAAEQAGRTDFTPLWSGQNASGCRTGSATEITQALARGFDKG</sequence>
<dbReference type="CDD" id="cd04730">
    <property type="entry name" value="NPD_like"/>
    <property type="match status" value="1"/>
</dbReference>
<dbReference type="FunFam" id="3.20.20.70:FF:000154">
    <property type="entry name" value="Probable nitronate monooxygenase"/>
    <property type="match status" value="1"/>
</dbReference>
<evidence type="ECO:0000256" key="6">
    <source>
        <dbReference type="ARBA" id="ARBA00022741"/>
    </source>
</evidence>
<evidence type="ECO:0000256" key="3">
    <source>
        <dbReference type="ARBA" id="ARBA00022575"/>
    </source>
</evidence>
<evidence type="ECO:0000256" key="7">
    <source>
        <dbReference type="ARBA" id="ARBA00023002"/>
    </source>
</evidence>
<accession>A0A853IYI1</accession>
<dbReference type="InterPro" id="IPR004136">
    <property type="entry name" value="NMO"/>
</dbReference>
<gene>
    <name evidence="12" type="ORF">H0I39_11650</name>
</gene>
<keyword evidence="4" id="KW-0285">Flavoprotein</keyword>
<dbReference type="RefSeq" id="WP_180550588.1">
    <property type="nucleotide sequence ID" value="NZ_JACCKX010000001.1"/>
</dbReference>
<dbReference type="SUPFAM" id="SSF51412">
    <property type="entry name" value="Inosine monophosphate dehydrogenase (IMPDH)"/>
    <property type="match status" value="1"/>
</dbReference>
<dbReference type="GO" id="GO:0009636">
    <property type="term" value="P:response to toxic substance"/>
    <property type="evidence" value="ECO:0007669"/>
    <property type="project" value="UniProtKB-KW"/>
</dbReference>
<dbReference type="GO" id="GO:0018580">
    <property type="term" value="F:nitronate monooxygenase activity"/>
    <property type="evidence" value="ECO:0007669"/>
    <property type="project" value="InterPro"/>
</dbReference>
<dbReference type="Pfam" id="PF03060">
    <property type="entry name" value="NMO"/>
    <property type="match status" value="1"/>
</dbReference>
<dbReference type="AlphaFoldDB" id="A0A853IYI1"/>
<evidence type="ECO:0000313" key="13">
    <source>
        <dbReference type="Proteomes" id="UP000589716"/>
    </source>
</evidence>
<evidence type="ECO:0000256" key="8">
    <source>
        <dbReference type="ARBA" id="ARBA00023033"/>
    </source>
</evidence>
<reference evidence="12 13" key="1">
    <citation type="submission" date="2020-07" db="EMBL/GenBank/DDBJ databases">
        <authorList>
            <person name="Maaloum M."/>
        </authorList>
    </citation>
    <scope>NUCLEOTIDE SEQUENCE [LARGE SCALE GENOMIC DNA]</scope>
    <source>
        <strain evidence="12 13">GCS-AN-3</strain>
    </source>
</reference>
<dbReference type="EMBL" id="JACCKX010000001">
    <property type="protein sequence ID" value="NZA02239.1"/>
    <property type="molecule type" value="Genomic_DNA"/>
</dbReference>
<keyword evidence="7" id="KW-0560">Oxidoreductase</keyword>
<keyword evidence="5" id="KW-0288">FMN</keyword>
<keyword evidence="3" id="KW-0216">Detoxification</keyword>
<dbReference type="InterPro" id="IPR013785">
    <property type="entry name" value="Aldolase_TIM"/>
</dbReference>
<dbReference type="GO" id="GO:0000166">
    <property type="term" value="F:nucleotide binding"/>
    <property type="evidence" value="ECO:0007669"/>
    <property type="project" value="UniProtKB-KW"/>
</dbReference>
<protein>
    <recommendedName>
        <fullName evidence="11">Nitronate monooxygenase</fullName>
    </recommendedName>
    <alternativeName>
        <fullName evidence="9">Propionate 3-nitronate monooxygenase</fullName>
    </alternativeName>
</protein>
<dbReference type="Proteomes" id="UP000589716">
    <property type="component" value="Unassembled WGS sequence"/>
</dbReference>
<evidence type="ECO:0000313" key="12">
    <source>
        <dbReference type="EMBL" id="NZA02239.1"/>
    </source>
</evidence>
<dbReference type="Gene3D" id="3.20.20.70">
    <property type="entry name" value="Aldolase class I"/>
    <property type="match status" value="1"/>
</dbReference>
<keyword evidence="13" id="KW-1185">Reference proteome</keyword>
<evidence type="ECO:0000256" key="5">
    <source>
        <dbReference type="ARBA" id="ARBA00022643"/>
    </source>
</evidence>
<evidence type="ECO:0000256" key="11">
    <source>
        <dbReference type="ARBA" id="ARBA00067136"/>
    </source>
</evidence>
<dbReference type="PANTHER" id="PTHR42747:SF3">
    <property type="entry name" value="NITRONATE MONOOXYGENASE-RELATED"/>
    <property type="match status" value="1"/>
</dbReference>
<name>A0A853IYI1_9BURK</name>
<evidence type="ECO:0000256" key="1">
    <source>
        <dbReference type="ARBA" id="ARBA00001917"/>
    </source>
</evidence>
<evidence type="ECO:0000256" key="4">
    <source>
        <dbReference type="ARBA" id="ARBA00022630"/>
    </source>
</evidence>
<comment type="catalytic activity">
    <reaction evidence="10">
        <text>3 propionate 3-nitronate + 3 O2 + H2O = 3 3-oxopropanoate + 2 nitrate + nitrite + H2O2 + 3 H(+)</text>
        <dbReference type="Rhea" id="RHEA:57332"/>
        <dbReference type="ChEBI" id="CHEBI:15377"/>
        <dbReference type="ChEBI" id="CHEBI:15378"/>
        <dbReference type="ChEBI" id="CHEBI:15379"/>
        <dbReference type="ChEBI" id="CHEBI:16240"/>
        <dbReference type="ChEBI" id="CHEBI:16301"/>
        <dbReference type="ChEBI" id="CHEBI:17632"/>
        <dbReference type="ChEBI" id="CHEBI:33190"/>
        <dbReference type="ChEBI" id="CHEBI:136067"/>
    </reaction>
</comment>
<evidence type="ECO:0000256" key="2">
    <source>
        <dbReference type="ARBA" id="ARBA00009881"/>
    </source>
</evidence>
<keyword evidence="8 12" id="KW-0503">Monooxygenase</keyword>